<proteinExistence type="predicted"/>
<evidence type="ECO:0000313" key="1">
    <source>
        <dbReference type="EMBL" id="ESK87382.1"/>
    </source>
</evidence>
<sequence>MAMSIVDDAMTRLQPFRLKLRSLEAIDTTGDGAELTPVLDEVKSILSDATLKVKALVGTAVGTSGEVSVDNVASNIVLLINVVLSRLDSMYSVNDLRVKVSTSLLVGVASTLGDLLHSLTSLVGDELIPTVLLMISGVVTRAVLPILISSELTFMPSLENLSDRCNKV</sequence>
<evidence type="ECO:0000313" key="2">
    <source>
        <dbReference type="Proteomes" id="UP000017559"/>
    </source>
</evidence>
<dbReference type="HOGENOM" id="CLU_1586914_0_0_1"/>
<reference evidence="1 2" key="1">
    <citation type="journal article" date="2014" name="BMC Genomics">
        <title>Genome and secretome analysis of the hemibiotrophic fungal pathogen, Moniliophthora roreri, which causes frosty pod rot disease of cacao: mechanisms of the biotrophic and necrotrophic phases.</title>
        <authorList>
            <person name="Meinhardt L.W."/>
            <person name="Costa G.G.L."/>
            <person name="Thomazella D.P.T."/>
            <person name="Teixeira P.J.P.L."/>
            <person name="Carazzolle M.F."/>
            <person name="Schuster S.C."/>
            <person name="Carlson J.E."/>
            <person name="Guiltinan M.J."/>
            <person name="Mieczkowski P."/>
            <person name="Farmer A."/>
            <person name="Ramaraj T."/>
            <person name="Crozier J."/>
            <person name="Davis R.E."/>
            <person name="Shao J."/>
            <person name="Melnick R.L."/>
            <person name="Pereira G.A.G."/>
            <person name="Bailey B.A."/>
        </authorList>
    </citation>
    <scope>NUCLEOTIDE SEQUENCE [LARGE SCALE GENOMIC DNA]</scope>
    <source>
        <strain evidence="1 2">MCA 2997</strain>
    </source>
</reference>
<accession>V2X0N2</accession>
<dbReference type="KEGG" id="mrr:Moror_11690"/>
<comment type="caution">
    <text evidence="1">The sequence shown here is derived from an EMBL/GenBank/DDBJ whole genome shotgun (WGS) entry which is preliminary data.</text>
</comment>
<keyword evidence="2" id="KW-1185">Reference proteome</keyword>
<dbReference type="EMBL" id="AWSO01000788">
    <property type="protein sequence ID" value="ESK87382.1"/>
    <property type="molecule type" value="Genomic_DNA"/>
</dbReference>
<dbReference type="Proteomes" id="UP000017559">
    <property type="component" value="Unassembled WGS sequence"/>
</dbReference>
<protein>
    <submittedName>
        <fullName evidence="1">Uncharacterized protein</fullName>
    </submittedName>
</protein>
<organism evidence="1 2">
    <name type="scientific">Moniliophthora roreri (strain MCA 2997)</name>
    <name type="common">Cocoa frosty pod rot fungus</name>
    <name type="synonym">Crinipellis roreri</name>
    <dbReference type="NCBI Taxonomy" id="1381753"/>
    <lineage>
        <taxon>Eukaryota</taxon>
        <taxon>Fungi</taxon>
        <taxon>Dikarya</taxon>
        <taxon>Basidiomycota</taxon>
        <taxon>Agaricomycotina</taxon>
        <taxon>Agaricomycetes</taxon>
        <taxon>Agaricomycetidae</taxon>
        <taxon>Agaricales</taxon>
        <taxon>Marasmiineae</taxon>
        <taxon>Marasmiaceae</taxon>
        <taxon>Moniliophthora</taxon>
    </lineage>
</organism>
<name>V2X0N2_MONRO</name>
<gene>
    <name evidence="1" type="ORF">Moror_11690</name>
</gene>
<dbReference type="AlphaFoldDB" id="V2X0N2"/>
<dbReference type="OrthoDB" id="3265564at2759"/>